<evidence type="ECO:0000256" key="8">
    <source>
        <dbReference type="SAM" id="MobiDB-lite"/>
    </source>
</evidence>
<evidence type="ECO:0000256" key="1">
    <source>
        <dbReference type="ARBA" id="ARBA00004123"/>
    </source>
</evidence>
<dbReference type="Gene3D" id="1.10.10.1340">
    <property type="entry name" value="Mediator of RNA polymerase II, submodule Med31 (Soh1)"/>
    <property type="match status" value="1"/>
</dbReference>
<proteinExistence type="inferred from homology"/>
<evidence type="ECO:0000256" key="4">
    <source>
        <dbReference type="ARBA" id="ARBA00023159"/>
    </source>
</evidence>
<evidence type="ECO:0000313" key="9">
    <source>
        <dbReference type="EMBL" id="CAD8924611.1"/>
    </source>
</evidence>
<dbReference type="PANTHER" id="PTHR13186">
    <property type="entry name" value="MEDIATOR OF RNA POLYMERASE II TRANSCRIPTION SUBUNIT 31"/>
    <property type="match status" value="1"/>
</dbReference>
<keyword evidence="6 7" id="KW-0539">Nucleus</keyword>
<dbReference type="GO" id="GO:0003712">
    <property type="term" value="F:transcription coregulator activity"/>
    <property type="evidence" value="ECO:0007669"/>
    <property type="project" value="InterPro"/>
</dbReference>
<keyword evidence="3 7" id="KW-0805">Transcription regulation</keyword>
<evidence type="ECO:0000256" key="2">
    <source>
        <dbReference type="ARBA" id="ARBA00006378"/>
    </source>
</evidence>
<dbReference type="GO" id="GO:0006355">
    <property type="term" value="P:regulation of DNA-templated transcription"/>
    <property type="evidence" value="ECO:0007669"/>
    <property type="project" value="InterPro"/>
</dbReference>
<dbReference type="AlphaFoldDB" id="A0A7S1CQY1"/>
<sequence length="165" mass="17987">MEVDGGAAGGGAGGDAGAGDGGGGGVAPAWEESAAAAKERFEVELEFVQCLSNPRYLMYLAREGLLADPAFIAYLDYLKYWKRPEYVTFIRYPQSLYFLDRLQDPVFRAEAKNPLLIETIVEQQYYHWAKYRHNRDAEEAARAAEAAADGDEAAGDAAVAVKKEG</sequence>
<dbReference type="InterPro" id="IPR038089">
    <property type="entry name" value="Med31_sf"/>
</dbReference>
<keyword evidence="5 7" id="KW-0804">Transcription</keyword>
<keyword evidence="4 7" id="KW-0010">Activator</keyword>
<comment type="subcellular location">
    <subcellularLocation>
        <location evidence="1 7">Nucleus</location>
    </subcellularLocation>
</comment>
<evidence type="ECO:0000256" key="6">
    <source>
        <dbReference type="ARBA" id="ARBA00023242"/>
    </source>
</evidence>
<comment type="subunit">
    <text evidence="7">Component of the Mediator complex.</text>
</comment>
<evidence type="ECO:0000256" key="5">
    <source>
        <dbReference type="ARBA" id="ARBA00023163"/>
    </source>
</evidence>
<dbReference type="InterPro" id="IPR008831">
    <property type="entry name" value="Mediator_Med31"/>
</dbReference>
<accession>A0A7S1CQY1</accession>
<dbReference type="Pfam" id="PF05669">
    <property type="entry name" value="Med31"/>
    <property type="match status" value="1"/>
</dbReference>
<organism evidence="9">
    <name type="scientific">Bicosoecida sp. CB-2014</name>
    <dbReference type="NCBI Taxonomy" id="1486930"/>
    <lineage>
        <taxon>Eukaryota</taxon>
        <taxon>Sar</taxon>
        <taxon>Stramenopiles</taxon>
        <taxon>Bigyra</taxon>
        <taxon>Opalozoa</taxon>
        <taxon>Bicosoecida</taxon>
    </lineage>
</organism>
<name>A0A7S1CQY1_9STRA</name>
<dbReference type="GO" id="GO:0016592">
    <property type="term" value="C:mediator complex"/>
    <property type="evidence" value="ECO:0007669"/>
    <property type="project" value="InterPro"/>
</dbReference>
<comment type="function">
    <text evidence="7">Component of the Mediator complex, a coactivator involved in the regulated transcription of nearly all RNA polymerase II-dependent genes. Mediator functions as a bridge to convey information from gene-specific regulatory proteins to the basal RNA polymerase II transcription machinery. Mediator is recruited to promoters by direct interactions with regulatory proteins and serves as a scaffold for the assembly of a functional preinitiation complex with RNA polymerase II and the general transcription factors.</text>
</comment>
<gene>
    <name evidence="9" type="ORF">BSP0115_LOCUS17875</name>
</gene>
<protein>
    <recommendedName>
        <fullName evidence="7">Mediator of RNA polymerase II transcription subunit 31</fullName>
    </recommendedName>
</protein>
<comment type="similarity">
    <text evidence="2 7">Belongs to the Mediator complex subunit 31 family.</text>
</comment>
<evidence type="ECO:0000256" key="7">
    <source>
        <dbReference type="RuleBase" id="RU364129"/>
    </source>
</evidence>
<feature type="region of interest" description="Disordered" evidence="8">
    <location>
        <begin position="1"/>
        <end position="25"/>
    </location>
</feature>
<evidence type="ECO:0000256" key="3">
    <source>
        <dbReference type="ARBA" id="ARBA00023015"/>
    </source>
</evidence>
<reference evidence="9" key="1">
    <citation type="submission" date="2021-01" db="EMBL/GenBank/DDBJ databases">
        <authorList>
            <person name="Corre E."/>
            <person name="Pelletier E."/>
            <person name="Niang G."/>
            <person name="Scheremetjew M."/>
            <person name="Finn R."/>
            <person name="Kale V."/>
            <person name="Holt S."/>
            <person name="Cochrane G."/>
            <person name="Meng A."/>
            <person name="Brown T."/>
            <person name="Cohen L."/>
        </authorList>
    </citation>
    <scope>NUCLEOTIDE SEQUENCE</scope>
    <source>
        <strain evidence="9">Ms1</strain>
    </source>
</reference>
<dbReference type="EMBL" id="HBFS01026678">
    <property type="protein sequence ID" value="CAD8924611.1"/>
    <property type="molecule type" value="Transcribed_RNA"/>
</dbReference>